<dbReference type="Proteomes" id="UP000199116">
    <property type="component" value="Unassembled WGS sequence"/>
</dbReference>
<keyword evidence="1" id="KW-0472">Membrane</keyword>
<keyword evidence="1" id="KW-1133">Transmembrane helix</keyword>
<evidence type="ECO:0000256" key="1">
    <source>
        <dbReference type="SAM" id="Phobius"/>
    </source>
</evidence>
<evidence type="ECO:0000313" key="3">
    <source>
        <dbReference type="Proteomes" id="UP000199116"/>
    </source>
</evidence>
<dbReference type="EMBL" id="FOOH01000040">
    <property type="protein sequence ID" value="SFG22159.1"/>
    <property type="molecule type" value="Genomic_DNA"/>
</dbReference>
<reference evidence="3" key="1">
    <citation type="submission" date="2016-10" db="EMBL/GenBank/DDBJ databases">
        <authorList>
            <person name="Varghese N."/>
            <person name="Submissions S."/>
        </authorList>
    </citation>
    <scope>NUCLEOTIDE SEQUENCE [LARGE SCALE GENOMIC DNA]</scope>
    <source>
        <strain evidence="3">DSM 23515</strain>
    </source>
</reference>
<feature type="transmembrane region" description="Helical" evidence="1">
    <location>
        <begin position="6"/>
        <end position="27"/>
    </location>
</feature>
<name>A0A1I2Q471_9FLAO</name>
<dbReference type="RefSeq" id="WP_093306536.1">
    <property type="nucleotide sequence ID" value="NZ_FOOH01000040.1"/>
</dbReference>
<keyword evidence="1" id="KW-0812">Transmembrane</keyword>
<evidence type="ECO:0000313" key="2">
    <source>
        <dbReference type="EMBL" id="SFG22159.1"/>
    </source>
</evidence>
<accession>A0A1I2Q471</accession>
<organism evidence="2 3">
    <name type="scientific">Salegentibacter agarivorans</name>
    <dbReference type="NCBI Taxonomy" id="345907"/>
    <lineage>
        <taxon>Bacteria</taxon>
        <taxon>Pseudomonadati</taxon>
        <taxon>Bacteroidota</taxon>
        <taxon>Flavobacteriia</taxon>
        <taxon>Flavobacteriales</taxon>
        <taxon>Flavobacteriaceae</taxon>
        <taxon>Salegentibacter</taxon>
    </lineage>
</organism>
<protein>
    <submittedName>
        <fullName evidence="2">Uncharacterized protein</fullName>
    </submittedName>
</protein>
<gene>
    <name evidence="2" type="ORF">SAMN04488033_1406</name>
</gene>
<dbReference type="AlphaFoldDB" id="A0A1I2Q471"/>
<proteinExistence type="predicted"/>
<keyword evidence="3" id="KW-1185">Reference proteome</keyword>
<sequence>MKIDFIIISSILVIICFLPFIIFPLIANKEKKNIINRFKEEAQKLGLNISYELLWNNNLAGVDVEKRQFLFVQKTEMNFEIRLINLIKMGDIKIRPQTHTYKIQGKPEEILTRIDLEIYEQNSLDFQVITLFDHDLNYNQEFELNNAQKLALELRKYLSTQPYLRRTA</sequence>